<name>J3MWB7_ORYBR</name>
<dbReference type="PANTHER" id="PTHR31170">
    <property type="entry name" value="BNAC04G53230D PROTEIN"/>
    <property type="match status" value="1"/>
</dbReference>
<keyword evidence="1" id="KW-0812">Transmembrane</keyword>
<evidence type="ECO:0000256" key="1">
    <source>
        <dbReference type="SAM" id="Phobius"/>
    </source>
</evidence>
<reference evidence="2" key="1">
    <citation type="journal article" date="2013" name="Nat. Commun.">
        <title>Whole-genome sequencing of Oryza brachyantha reveals mechanisms underlying Oryza genome evolution.</title>
        <authorList>
            <person name="Chen J."/>
            <person name="Huang Q."/>
            <person name="Gao D."/>
            <person name="Wang J."/>
            <person name="Lang Y."/>
            <person name="Liu T."/>
            <person name="Li B."/>
            <person name="Bai Z."/>
            <person name="Luis Goicoechea J."/>
            <person name="Liang C."/>
            <person name="Chen C."/>
            <person name="Zhang W."/>
            <person name="Sun S."/>
            <person name="Liao Y."/>
            <person name="Zhang X."/>
            <person name="Yang L."/>
            <person name="Song C."/>
            <person name="Wang M."/>
            <person name="Shi J."/>
            <person name="Liu G."/>
            <person name="Liu J."/>
            <person name="Zhou H."/>
            <person name="Zhou W."/>
            <person name="Yu Q."/>
            <person name="An N."/>
            <person name="Chen Y."/>
            <person name="Cai Q."/>
            <person name="Wang B."/>
            <person name="Liu B."/>
            <person name="Min J."/>
            <person name="Huang Y."/>
            <person name="Wu H."/>
            <person name="Li Z."/>
            <person name="Zhang Y."/>
            <person name="Yin Y."/>
            <person name="Song W."/>
            <person name="Jiang J."/>
            <person name="Jackson S.A."/>
            <person name="Wing R.A."/>
            <person name="Wang J."/>
            <person name="Chen M."/>
        </authorList>
    </citation>
    <scope>NUCLEOTIDE SEQUENCE [LARGE SCALE GENOMIC DNA]</scope>
    <source>
        <strain evidence="2">cv. IRGC 101232</strain>
    </source>
</reference>
<organism evidence="2">
    <name type="scientific">Oryza brachyantha</name>
    <name type="common">malo sina</name>
    <dbReference type="NCBI Taxonomy" id="4533"/>
    <lineage>
        <taxon>Eukaryota</taxon>
        <taxon>Viridiplantae</taxon>
        <taxon>Streptophyta</taxon>
        <taxon>Embryophyta</taxon>
        <taxon>Tracheophyta</taxon>
        <taxon>Spermatophyta</taxon>
        <taxon>Magnoliopsida</taxon>
        <taxon>Liliopsida</taxon>
        <taxon>Poales</taxon>
        <taxon>Poaceae</taxon>
        <taxon>BOP clade</taxon>
        <taxon>Oryzoideae</taxon>
        <taxon>Oryzeae</taxon>
        <taxon>Oryzinae</taxon>
        <taxon>Oryza</taxon>
    </lineage>
</organism>
<protein>
    <submittedName>
        <fullName evidence="2">Uncharacterized protein</fullName>
    </submittedName>
</protein>
<dbReference type="Pfam" id="PF03140">
    <property type="entry name" value="DUF247"/>
    <property type="match status" value="1"/>
</dbReference>
<feature type="transmembrane region" description="Helical" evidence="1">
    <location>
        <begin position="195"/>
        <end position="216"/>
    </location>
</feature>
<keyword evidence="3" id="KW-1185">Reference proteome</keyword>
<sequence length="218" mass="24373">SSRTAHHILHQCHILLDLEPTKHAVVVDIGDAAVIKRRWHRAVQYHVAGVGLKRRIFDGGVEHHTLLDVEYCGGPLEIPVLHVYDNTGGMFRNLTAMEQASVGAGHYATAYCAFLSRLMCTVEDVALLAKKGIVVRHLANDETVATLFADLCKNVVSDDRCNYRRAAYEAADERYRSRVRNWMTWLKHKHFSNPWLAMAAIAAVLVTICTVVQAVFAV</sequence>
<proteinExistence type="predicted"/>
<dbReference type="Proteomes" id="UP000006038">
    <property type="component" value="Chromosome 9"/>
</dbReference>
<dbReference type="EnsemblPlants" id="OB09G12960.1">
    <property type="protein sequence ID" value="OB09G12960.1"/>
    <property type="gene ID" value="OB09G12960"/>
</dbReference>
<dbReference type="HOGENOM" id="CLU_020188_3_1_1"/>
<dbReference type="STRING" id="4533.J3MWB7"/>
<accession>J3MWB7</accession>
<reference evidence="2" key="2">
    <citation type="submission" date="2013-04" db="UniProtKB">
        <authorList>
            <consortium name="EnsemblPlants"/>
        </authorList>
    </citation>
    <scope>IDENTIFICATION</scope>
</reference>
<dbReference type="AlphaFoldDB" id="J3MWB7"/>
<dbReference type="Gramene" id="OB09G12960.1">
    <property type="protein sequence ID" value="OB09G12960.1"/>
    <property type="gene ID" value="OB09G12960"/>
</dbReference>
<keyword evidence="1" id="KW-1133">Transmembrane helix</keyword>
<evidence type="ECO:0000313" key="3">
    <source>
        <dbReference type="Proteomes" id="UP000006038"/>
    </source>
</evidence>
<keyword evidence="1" id="KW-0472">Membrane</keyword>
<dbReference type="InterPro" id="IPR004158">
    <property type="entry name" value="DUF247_pln"/>
</dbReference>
<dbReference type="OMA" id="LTHSINC"/>
<dbReference type="PANTHER" id="PTHR31170:SF18">
    <property type="entry name" value="(WILD MALAYSIAN BANANA) HYPOTHETICAL PROTEIN"/>
    <property type="match status" value="1"/>
</dbReference>
<evidence type="ECO:0000313" key="2">
    <source>
        <dbReference type="EnsemblPlants" id="OB09G12960.1"/>
    </source>
</evidence>